<reference evidence="3" key="1">
    <citation type="submission" date="2021-02" db="EMBL/GenBank/DDBJ databases">
        <authorList>
            <person name="Nieuwenhuis M."/>
            <person name="Van De Peppel L.J.J."/>
        </authorList>
    </citation>
    <scope>NUCLEOTIDE SEQUENCE</scope>
    <source>
        <strain evidence="3">D49</strain>
    </source>
</reference>
<dbReference type="OrthoDB" id="6718656at2759"/>
<dbReference type="PROSITE" id="PS50011">
    <property type="entry name" value="PROTEIN_KINASE_DOM"/>
    <property type="match status" value="1"/>
</dbReference>
<name>A0A9P7FP21_9AGAR</name>
<evidence type="ECO:0000256" key="1">
    <source>
        <dbReference type="PROSITE-ProRule" id="PRU10141"/>
    </source>
</evidence>
<dbReference type="InterPro" id="IPR011009">
    <property type="entry name" value="Kinase-like_dom_sf"/>
</dbReference>
<dbReference type="GO" id="GO:0004674">
    <property type="term" value="F:protein serine/threonine kinase activity"/>
    <property type="evidence" value="ECO:0007669"/>
    <property type="project" value="TreeGrafter"/>
</dbReference>
<keyword evidence="4" id="KW-1185">Reference proteome</keyword>
<sequence>MKAATSYEIPHYVPEFIWKLWLSPTAKYREILQFLNKPVGCPEQEWSQPMYQPGFMLHHRRSFLLDMMAFLQRVSPDGGGVYPNNQYRKTSFLSENFRNAMDAYCWRLCDAEISIGIAVDEQEFILTESCFGTLGDGFEENPNTFPTRPRPGETTKVDVGIESASDVHLRNAMILQTYPQRLYFSGLRPLALSISSYDEFRWIQEHQDYSRLKQRCRQKFLQETVTKTLVLKSSVILTDLTEEVTPVGTCPVGHGAFADVWKAVWDDPVDKRTKNKVALKVLRRVMVKNVKEKLMKRLHDEVVAWHRLCHRNINQLFGIVQFQNSIGMVSPWCDNGTLCHYLKGNKDADRLGIVNILIDTYGCPIITDFGLSKVVEDMSDSIDPRSSFFAGSTRWMAPELIMALIDDEGRVPPITTHTEIVQVATGGLPYPARSNDHAVTVDIIRGVKPSRGAVFLIRMSDEDGFWETLDRCWNDLPYLRPAMHELLSILEGMS</sequence>
<comment type="caution">
    <text evidence="3">The sequence shown here is derived from an EMBL/GenBank/DDBJ whole genome shotgun (WGS) entry which is preliminary data.</text>
</comment>
<accession>A0A9P7FP21</accession>
<keyword evidence="1" id="KW-0067">ATP-binding</keyword>
<dbReference type="GO" id="GO:0005524">
    <property type="term" value="F:ATP binding"/>
    <property type="evidence" value="ECO:0007669"/>
    <property type="project" value="UniProtKB-UniRule"/>
</dbReference>
<dbReference type="InterPro" id="IPR017441">
    <property type="entry name" value="Protein_kinase_ATP_BS"/>
</dbReference>
<feature type="domain" description="Protein kinase" evidence="2">
    <location>
        <begin position="246"/>
        <end position="494"/>
    </location>
</feature>
<dbReference type="Proteomes" id="UP000717328">
    <property type="component" value="Unassembled WGS sequence"/>
</dbReference>
<evidence type="ECO:0000259" key="2">
    <source>
        <dbReference type="PROSITE" id="PS50011"/>
    </source>
</evidence>
<keyword evidence="1" id="KW-0547">Nucleotide-binding</keyword>
<dbReference type="Gene3D" id="1.10.510.10">
    <property type="entry name" value="Transferase(Phosphotransferase) domain 1"/>
    <property type="match status" value="2"/>
</dbReference>
<evidence type="ECO:0000313" key="4">
    <source>
        <dbReference type="Proteomes" id="UP000717328"/>
    </source>
</evidence>
<gene>
    <name evidence="3" type="ORF">H0H81_001333</name>
</gene>
<dbReference type="InterPro" id="IPR001245">
    <property type="entry name" value="Ser-Thr/Tyr_kinase_cat_dom"/>
</dbReference>
<evidence type="ECO:0000313" key="3">
    <source>
        <dbReference type="EMBL" id="KAG5634625.1"/>
    </source>
</evidence>
<feature type="binding site" evidence="1">
    <location>
        <position position="280"/>
    </location>
    <ligand>
        <name>ATP</name>
        <dbReference type="ChEBI" id="CHEBI:30616"/>
    </ligand>
</feature>
<dbReference type="InterPro" id="IPR051681">
    <property type="entry name" value="Ser/Thr_Kinases-Pseudokinases"/>
</dbReference>
<dbReference type="PROSITE" id="PS00107">
    <property type="entry name" value="PROTEIN_KINASE_ATP"/>
    <property type="match status" value="1"/>
</dbReference>
<reference evidence="3" key="2">
    <citation type="submission" date="2021-10" db="EMBL/GenBank/DDBJ databases">
        <title>Phylogenomics reveals ancestral predisposition of the termite-cultivated fungus Termitomyces towards a domesticated lifestyle.</title>
        <authorList>
            <person name="Auxier B."/>
            <person name="Grum-Grzhimaylo A."/>
            <person name="Cardenas M.E."/>
            <person name="Lodge J.D."/>
            <person name="Laessoe T."/>
            <person name="Pedersen O."/>
            <person name="Smith M.E."/>
            <person name="Kuyper T.W."/>
            <person name="Franco-Molano E.A."/>
            <person name="Baroni T.J."/>
            <person name="Aanen D.K."/>
        </authorList>
    </citation>
    <scope>NUCLEOTIDE SEQUENCE</scope>
    <source>
        <strain evidence="3">D49</strain>
    </source>
</reference>
<dbReference type="SUPFAM" id="SSF56112">
    <property type="entry name" value="Protein kinase-like (PK-like)"/>
    <property type="match status" value="1"/>
</dbReference>
<proteinExistence type="predicted"/>
<organism evidence="3 4">
    <name type="scientific">Sphagnurus paluster</name>
    <dbReference type="NCBI Taxonomy" id="117069"/>
    <lineage>
        <taxon>Eukaryota</taxon>
        <taxon>Fungi</taxon>
        <taxon>Dikarya</taxon>
        <taxon>Basidiomycota</taxon>
        <taxon>Agaricomycotina</taxon>
        <taxon>Agaricomycetes</taxon>
        <taxon>Agaricomycetidae</taxon>
        <taxon>Agaricales</taxon>
        <taxon>Tricholomatineae</taxon>
        <taxon>Lyophyllaceae</taxon>
        <taxon>Sphagnurus</taxon>
    </lineage>
</organism>
<protein>
    <recommendedName>
        <fullName evidence="2">Protein kinase domain-containing protein</fullName>
    </recommendedName>
</protein>
<dbReference type="Pfam" id="PF07714">
    <property type="entry name" value="PK_Tyr_Ser-Thr"/>
    <property type="match status" value="1"/>
</dbReference>
<dbReference type="InterPro" id="IPR000719">
    <property type="entry name" value="Prot_kinase_dom"/>
</dbReference>
<dbReference type="EMBL" id="JABCKI010006333">
    <property type="protein sequence ID" value="KAG5634625.1"/>
    <property type="molecule type" value="Genomic_DNA"/>
</dbReference>
<dbReference type="AlphaFoldDB" id="A0A9P7FP21"/>
<dbReference type="PANTHER" id="PTHR44329">
    <property type="entry name" value="SERINE/THREONINE-PROTEIN KINASE TNNI3K-RELATED"/>
    <property type="match status" value="1"/>
</dbReference>